<protein>
    <submittedName>
        <fullName evidence="6">ATP-binding cassette domain-containing protein</fullName>
    </submittedName>
</protein>
<dbReference type="OrthoDB" id="9809205at2"/>
<accession>A0A3E3JYR9</accession>
<dbReference type="Gene3D" id="3.40.50.300">
    <property type="entry name" value="P-loop containing nucleotide triphosphate hydrolases"/>
    <property type="match status" value="1"/>
</dbReference>
<comment type="caution">
    <text evidence="6">The sequence shown here is derived from an EMBL/GenBank/DDBJ whole genome shotgun (WGS) entry which is preliminary data.</text>
</comment>
<dbReference type="Pfam" id="PF00005">
    <property type="entry name" value="ABC_tran"/>
    <property type="match status" value="1"/>
</dbReference>
<dbReference type="GO" id="GO:0016887">
    <property type="term" value="F:ATP hydrolysis activity"/>
    <property type="evidence" value="ECO:0007669"/>
    <property type="project" value="InterPro"/>
</dbReference>
<dbReference type="GO" id="GO:0005524">
    <property type="term" value="F:ATP binding"/>
    <property type="evidence" value="ECO:0007669"/>
    <property type="project" value="UniProtKB-KW"/>
</dbReference>
<evidence type="ECO:0000256" key="2">
    <source>
        <dbReference type="ARBA" id="ARBA00022448"/>
    </source>
</evidence>
<dbReference type="PANTHER" id="PTHR43335:SF8">
    <property type="entry name" value="ABC TRANSPORTER, ATP-BINDING PROTEIN"/>
    <property type="match status" value="1"/>
</dbReference>
<evidence type="ECO:0000256" key="3">
    <source>
        <dbReference type="ARBA" id="ARBA00022741"/>
    </source>
</evidence>
<dbReference type="SMART" id="SM00382">
    <property type="entry name" value="AAA"/>
    <property type="match status" value="1"/>
</dbReference>
<evidence type="ECO:0000256" key="4">
    <source>
        <dbReference type="ARBA" id="ARBA00022840"/>
    </source>
</evidence>
<name>A0A3E3JYR9_9FIRM</name>
<keyword evidence="3" id="KW-0547">Nucleotide-binding</keyword>
<dbReference type="InterPro" id="IPR003439">
    <property type="entry name" value="ABC_transporter-like_ATP-bd"/>
</dbReference>
<evidence type="ECO:0000313" key="7">
    <source>
        <dbReference type="Proteomes" id="UP000261080"/>
    </source>
</evidence>
<dbReference type="PROSITE" id="PS50893">
    <property type="entry name" value="ABC_TRANSPORTER_2"/>
    <property type="match status" value="1"/>
</dbReference>
<dbReference type="InterPro" id="IPR027417">
    <property type="entry name" value="P-loop_NTPase"/>
</dbReference>
<gene>
    <name evidence="6" type="ORF">DW016_14555</name>
</gene>
<dbReference type="PROSITE" id="PS00211">
    <property type="entry name" value="ABC_TRANSPORTER_1"/>
    <property type="match status" value="1"/>
</dbReference>
<sequence>MIVVRGIGIDKNFGAEPVLSQCSISLQKGEIYGLVGINGAGKTTLMKILLGLQRPDEGIVELFGKEPDEDRGYLLKIGSMIERPVFYEHLNAIEILEMHLRYMGKEASVSGMLDRVGLYHARKKPVSSYSLGMKQRLGFARALIHRPELLVLDEPLNGMDPVVAAEMIQMLKEAAQNGAAILLSSHMLGEMRKTADRIGVLTGGCIRREITEKEEIRDHPQEMEEELVTLMRGGVTDEKTV</sequence>
<feature type="domain" description="ABC transporter" evidence="5">
    <location>
        <begin position="4"/>
        <end position="228"/>
    </location>
</feature>
<evidence type="ECO:0000259" key="5">
    <source>
        <dbReference type="PROSITE" id="PS50893"/>
    </source>
</evidence>
<keyword evidence="2" id="KW-0813">Transport</keyword>
<dbReference type="InterPro" id="IPR003593">
    <property type="entry name" value="AAA+_ATPase"/>
</dbReference>
<keyword evidence="4 6" id="KW-0067">ATP-binding</keyword>
<reference evidence="6 7" key="1">
    <citation type="submission" date="2018-08" db="EMBL/GenBank/DDBJ databases">
        <title>A genome reference for cultivated species of the human gut microbiota.</title>
        <authorList>
            <person name="Zou Y."/>
            <person name="Xue W."/>
            <person name="Luo G."/>
        </authorList>
    </citation>
    <scope>NUCLEOTIDE SEQUENCE [LARGE SCALE GENOMIC DNA]</scope>
    <source>
        <strain evidence="6 7">AF37-2AT</strain>
    </source>
</reference>
<dbReference type="AlphaFoldDB" id="A0A3E3JYR9"/>
<dbReference type="Proteomes" id="UP000261080">
    <property type="component" value="Unassembled WGS sequence"/>
</dbReference>
<comment type="similarity">
    <text evidence="1">Belongs to the ABC transporter superfamily.</text>
</comment>
<keyword evidence="7" id="KW-1185">Reference proteome</keyword>
<dbReference type="PANTHER" id="PTHR43335">
    <property type="entry name" value="ABC TRANSPORTER, ATP-BINDING PROTEIN"/>
    <property type="match status" value="1"/>
</dbReference>
<dbReference type="SUPFAM" id="SSF52540">
    <property type="entry name" value="P-loop containing nucleoside triphosphate hydrolases"/>
    <property type="match status" value="1"/>
</dbReference>
<dbReference type="InterPro" id="IPR017871">
    <property type="entry name" value="ABC_transporter-like_CS"/>
</dbReference>
<dbReference type="EMBL" id="QVLX01000011">
    <property type="protein sequence ID" value="RGE84892.1"/>
    <property type="molecule type" value="Genomic_DNA"/>
</dbReference>
<organism evidence="6 7">
    <name type="scientific">Sellimonas intestinalis</name>
    <dbReference type="NCBI Taxonomy" id="1653434"/>
    <lineage>
        <taxon>Bacteria</taxon>
        <taxon>Bacillati</taxon>
        <taxon>Bacillota</taxon>
        <taxon>Clostridia</taxon>
        <taxon>Lachnospirales</taxon>
        <taxon>Lachnospiraceae</taxon>
        <taxon>Sellimonas</taxon>
    </lineage>
</organism>
<proteinExistence type="inferred from homology"/>
<evidence type="ECO:0000313" key="6">
    <source>
        <dbReference type="EMBL" id="RGE84892.1"/>
    </source>
</evidence>
<dbReference type="RefSeq" id="WP_117493832.1">
    <property type="nucleotide sequence ID" value="NZ_JAQCQW010000012.1"/>
</dbReference>
<evidence type="ECO:0000256" key="1">
    <source>
        <dbReference type="ARBA" id="ARBA00005417"/>
    </source>
</evidence>